<dbReference type="AlphaFoldDB" id="A0A291TB72"/>
<dbReference type="Proteomes" id="UP000223709">
    <property type="component" value="Chromosome"/>
</dbReference>
<dbReference type="PANTHER" id="PTHR30399">
    <property type="entry name" value="UNCHARACTERIZED PROTEIN YGJP"/>
    <property type="match status" value="1"/>
</dbReference>
<accession>A0A291TB72</accession>
<sequence length="184" mass="21195">MPQRKPEVTRRTAAGIPYELTRKKVKRLNLHIRRDGTVAVSIPWSYAVGFADAFVTEQAQWIREAVSRQLRRNARNDQPLPSQAEALACFTAMSDKVYPAFAGVLGGQKPTIRVRDMTSRWGVCCMKRRQITFALQLYNMPPAAQIYVVVHEYCHFLQPNHSPAFWAEVEKLLPDWKERRALLK</sequence>
<keyword evidence="2" id="KW-0378">Hydrolase</keyword>
<dbReference type="RefSeq" id="WP_098924223.1">
    <property type="nucleotide sequence ID" value="NZ_CP023819.1"/>
</dbReference>
<reference evidence="2 3" key="1">
    <citation type="submission" date="2017-10" db="EMBL/GenBank/DDBJ databases">
        <title>Complete Genome Sequence of Faecalibacterium prausnitzii isolated from the gut of healthy adult Indian.</title>
        <authorList>
            <person name="Bag S."/>
            <person name="Ghosh T.S."/>
            <person name="Das B."/>
        </authorList>
    </citation>
    <scope>NUCLEOTIDE SEQUENCE [LARGE SCALE GENOMIC DNA]</scope>
    <source>
        <strain evidence="2 3">Indica</strain>
    </source>
</reference>
<dbReference type="PANTHER" id="PTHR30399:SF1">
    <property type="entry name" value="UTP PYROPHOSPHATASE"/>
    <property type="match status" value="1"/>
</dbReference>
<dbReference type="CDD" id="cd07344">
    <property type="entry name" value="M48_yhfN_like"/>
    <property type="match status" value="1"/>
</dbReference>
<name>A0A291TB72_9FIRM</name>
<protein>
    <submittedName>
        <fullName evidence="2">Metal-dependent hydrolase</fullName>
    </submittedName>
</protein>
<feature type="domain" description="YgjP-like metallopeptidase" evidence="1">
    <location>
        <begin position="97"/>
        <end position="184"/>
    </location>
</feature>
<evidence type="ECO:0000259" key="1">
    <source>
        <dbReference type="Pfam" id="PF01863"/>
    </source>
</evidence>
<dbReference type="Gene3D" id="3.30.2010.10">
    <property type="entry name" value="Metalloproteases ('zincins'), catalytic domain"/>
    <property type="match status" value="1"/>
</dbReference>
<evidence type="ECO:0000313" key="2">
    <source>
        <dbReference type="EMBL" id="ATL90417.1"/>
    </source>
</evidence>
<gene>
    <name evidence="2" type="ORF">CRH10_08960</name>
</gene>
<proteinExistence type="predicted"/>
<organism evidence="2 3">
    <name type="scientific">Faecalibacterium prausnitzii</name>
    <dbReference type="NCBI Taxonomy" id="853"/>
    <lineage>
        <taxon>Bacteria</taxon>
        <taxon>Bacillati</taxon>
        <taxon>Bacillota</taxon>
        <taxon>Clostridia</taxon>
        <taxon>Eubacteriales</taxon>
        <taxon>Oscillospiraceae</taxon>
        <taxon>Faecalibacterium</taxon>
    </lineage>
</organism>
<dbReference type="InterPro" id="IPR002725">
    <property type="entry name" value="YgjP-like_metallopeptidase"/>
</dbReference>
<dbReference type="InterPro" id="IPR053136">
    <property type="entry name" value="UTP_pyrophosphatase-like"/>
</dbReference>
<evidence type="ECO:0000313" key="3">
    <source>
        <dbReference type="Proteomes" id="UP000223709"/>
    </source>
</evidence>
<dbReference type="EMBL" id="CP023819">
    <property type="protein sequence ID" value="ATL90417.1"/>
    <property type="molecule type" value="Genomic_DNA"/>
</dbReference>
<dbReference type="Pfam" id="PF01863">
    <property type="entry name" value="YgjP-like"/>
    <property type="match status" value="1"/>
</dbReference>
<dbReference type="GO" id="GO:0016787">
    <property type="term" value="F:hydrolase activity"/>
    <property type="evidence" value="ECO:0007669"/>
    <property type="project" value="UniProtKB-KW"/>
</dbReference>